<dbReference type="InterPro" id="IPR003462">
    <property type="entry name" value="ODC_Mu_crystall"/>
</dbReference>
<dbReference type="AlphaFoldDB" id="A0A7D9H8C3"/>
<gene>
    <name evidence="2" type="ORF">JTBM06_V1_50027</name>
</gene>
<name>A0A7D9H8C3_9GAMM</name>
<dbReference type="NCBIfam" id="NF004793">
    <property type="entry name" value="PRK06141.1"/>
    <property type="match status" value="1"/>
</dbReference>
<dbReference type="EMBL" id="LR633967">
    <property type="protein sequence ID" value="VUX55588.1"/>
    <property type="molecule type" value="Genomic_DNA"/>
</dbReference>
<dbReference type="PANTHER" id="PTHR13812">
    <property type="entry name" value="KETIMINE REDUCTASE MU-CRYSTALLIN"/>
    <property type="match status" value="1"/>
</dbReference>
<dbReference type="FunFam" id="3.40.50.720:FF:000311">
    <property type="entry name" value="Ornithine cyclodeaminase"/>
    <property type="match status" value="1"/>
</dbReference>
<dbReference type="InterPro" id="IPR036291">
    <property type="entry name" value="NAD(P)-bd_dom_sf"/>
</dbReference>
<dbReference type="GO" id="GO:0019752">
    <property type="term" value="P:carboxylic acid metabolic process"/>
    <property type="evidence" value="ECO:0007669"/>
    <property type="project" value="UniProtKB-ARBA"/>
</dbReference>
<comment type="similarity">
    <text evidence="1">Belongs to the ornithine cyclodeaminase/mu-crystallin family.</text>
</comment>
<dbReference type="Gene3D" id="3.30.1780.10">
    <property type="entry name" value="ornithine cyclodeaminase, domain 1"/>
    <property type="match status" value="1"/>
</dbReference>
<proteinExistence type="inferred from homology"/>
<protein>
    <submittedName>
        <fullName evidence="2">Ornithine cyclodeaminase/mu-crystallin family protein</fullName>
    </submittedName>
</protein>
<dbReference type="Gene3D" id="3.40.50.720">
    <property type="entry name" value="NAD(P)-binding Rossmann-like Domain"/>
    <property type="match status" value="1"/>
</dbReference>
<organism evidence="2">
    <name type="scientific">uncultured Woeseiaceae bacterium</name>
    <dbReference type="NCBI Taxonomy" id="1983305"/>
    <lineage>
        <taxon>Bacteria</taxon>
        <taxon>Pseudomonadati</taxon>
        <taxon>Pseudomonadota</taxon>
        <taxon>Gammaproteobacteria</taxon>
        <taxon>Woeseiales</taxon>
        <taxon>Woeseiaceae</taxon>
        <taxon>environmental samples</taxon>
    </lineage>
</organism>
<dbReference type="PIRSF" id="PIRSF001439">
    <property type="entry name" value="CryM"/>
    <property type="match status" value="1"/>
</dbReference>
<evidence type="ECO:0000313" key="2">
    <source>
        <dbReference type="EMBL" id="VUX55588.1"/>
    </source>
</evidence>
<reference evidence="2" key="1">
    <citation type="submission" date="2019-07" db="EMBL/GenBank/DDBJ databases">
        <authorList>
            <person name="Weber M."/>
            <person name="Kostadinov I."/>
            <person name="Kostadinov D I."/>
        </authorList>
    </citation>
    <scope>NUCLEOTIDE SEQUENCE</scope>
    <source>
        <strain evidence="2">Gfbio:sag-sample-m06:053724c1-46a9-4a36-b237-ea2bf867836b</strain>
    </source>
</reference>
<dbReference type="PANTHER" id="PTHR13812:SF19">
    <property type="entry name" value="KETIMINE REDUCTASE MU-CRYSTALLIN"/>
    <property type="match status" value="1"/>
</dbReference>
<dbReference type="Pfam" id="PF02423">
    <property type="entry name" value="OCD_Mu_crystall"/>
    <property type="match status" value="1"/>
</dbReference>
<dbReference type="InterPro" id="IPR023401">
    <property type="entry name" value="ODC_N"/>
</dbReference>
<evidence type="ECO:0000256" key="1">
    <source>
        <dbReference type="ARBA" id="ARBA00008903"/>
    </source>
</evidence>
<accession>A0A7D9H8C3</accession>
<sequence>MLVLNVNEVADALPYDQLINALAAAFGDGYEVPPRAHHEVALPDGNPGKLLLMPAWQSGGSMGVKIATVFPDNAAQGHPAVFASYILMSAETGVPVAVLDGTEITLRRTAAASALASTYLSRSNSTRLLMVGTGNLAPHLIAAHATARAITDVCIWGRRSEAAEMLAVALAKSSFSVTVSNDLEQAVGQADVISCATLAIDPLIEGRWLLPGQHLDLVGAFRPNMREADSEAVSRADVYVDTRAGAMSEAGEIVQAMNDGSIRESHIKGELQDLVTGSVGGRTSDESITLFKSVGTAVEDLAAAELALKNHLRDS</sequence>
<dbReference type="GO" id="GO:0005737">
    <property type="term" value="C:cytoplasm"/>
    <property type="evidence" value="ECO:0007669"/>
    <property type="project" value="TreeGrafter"/>
</dbReference>
<dbReference type="SUPFAM" id="SSF51735">
    <property type="entry name" value="NAD(P)-binding Rossmann-fold domains"/>
    <property type="match status" value="1"/>
</dbReference>
<dbReference type="GO" id="GO:0016491">
    <property type="term" value="F:oxidoreductase activity"/>
    <property type="evidence" value="ECO:0007669"/>
    <property type="project" value="UniProtKB-ARBA"/>
</dbReference>